<dbReference type="InterPro" id="IPR036291">
    <property type="entry name" value="NAD(P)-bd_dom_sf"/>
</dbReference>
<dbReference type="EMBL" id="FMXQ01000006">
    <property type="protein sequence ID" value="SDB41672.1"/>
    <property type="molecule type" value="Genomic_DNA"/>
</dbReference>
<sequence>MTTSNLRIPDLADKVFLVTGGSTGIGAAVALALAEQGAAVAVHYNSSETQARDVADAITKNGGNAFLVKGDVSQHAANAEIVDKTADHFGKIDGLINNAGAMLGRIPMEESDEAHDRAVVDLNSHSVVWMTRAALPWLRKSRGVVINTTSIAARNGGGGGAILYAASKGFVSTITKGLAKEFVGDGIRVNAVSPGVILTPFHERFSTDEQMKGMVATIPMGRAGTSEECVGAYLFLASEALSGYVTGQIIEVNGGQLMPG</sequence>
<dbReference type="PROSITE" id="PS00061">
    <property type="entry name" value="ADH_SHORT"/>
    <property type="match status" value="1"/>
</dbReference>
<dbReference type="Gene3D" id="3.40.50.720">
    <property type="entry name" value="NAD(P)-binding Rossmann-like Domain"/>
    <property type="match status" value="1"/>
</dbReference>
<dbReference type="SUPFAM" id="SSF51735">
    <property type="entry name" value="NAD(P)-binding Rossmann-fold domains"/>
    <property type="match status" value="1"/>
</dbReference>
<dbReference type="CDD" id="cd05233">
    <property type="entry name" value="SDR_c"/>
    <property type="match status" value="1"/>
</dbReference>
<dbReference type="OrthoDB" id="8419486at2"/>
<dbReference type="AlphaFoldDB" id="A0A1G6D950"/>
<organism evidence="4 5">
    <name type="scientific">Bauldia litoralis</name>
    <dbReference type="NCBI Taxonomy" id="665467"/>
    <lineage>
        <taxon>Bacteria</taxon>
        <taxon>Pseudomonadati</taxon>
        <taxon>Pseudomonadota</taxon>
        <taxon>Alphaproteobacteria</taxon>
        <taxon>Hyphomicrobiales</taxon>
        <taxon>Kaistiaceae</taxon>
        <taxon>Bauldia</taxon>
    </lineage>
</organism>
<dbReference type="SMART" id="SM00822">
    <property type="entry name" value="PKS_KR"/>
    <property type="match status" value="1"/>
</dbReference>
<evidence type="ECO:0000256" key="2">
    <source>
        <dbReference type="ARBA" id="ARBA00023002"/>
    </source>
</evidence>
<comment type="similarity">
    <text evidence="1">Belongs to the short-chain dehydrogenases/reductases (SDR) family.</text>
</comment>
<dbReference type="Pfam" id="PF13561">
    <property type="entry name" value="adh_short_C2"/>
    <property type="match status" value="1"/>
</dbReference>
<dbReference type="Proteomes" id="UP000199071">
    <property type="component" value="Unassembled WGS sequence"/>
</dbReference>
<protein>
    <submittedName>
        <fullName evidence="4">3-oxoacyl-[acyl-carrier protein] reductase</fullName>
    </submittedName>
</protein>
<dbReference type="PRINTS" id="PR00081">
    <property type="entry name" value="GDHRDH"/>
</dbReference>
<dbReference type="InterPro" id="IPR057326">
    <property type="entry name" value="KR_dom"/>
</dbReference>
<dbReference type="PANTHER" id="PTHR43639">
    <property type="entry name" value="OXIDOREDUCTASE, SHORT-CHAIN DEHYDROGENASE/REDUCTASE FAMILY (AFU_ORTHOLOGUE AFUA_5G02870)"/>
    <property type="match status" value="1"/>
</dbReference>
<reference evidence="4 5" key="1">
    <citation type="submission" date="2016-10" db="EMBL/GenBank/DDBJ databases">
        <authorList>
            <person name="de Groot N.N."/>
        </authorList>
    </citation>
    <scope>NUCLEOTIDE SEQUENCE [LARGE SCALE GENOMIC DNA]</scope>
    <source>
        <strain evidence="4 5">ATCC 35022</strain>
    </source>
</reference>
<dbReference type="PANTHER" id="PTHR43639:SF1">
    <property type="entry name" value="SHORT-CHAIN DEHYDROGENASE_REDUCTASE FAMILY PROTEIN"/>
    <property type="match status" value="1"/>
</dbReference>
<dbReference type="FunFam" id="3.40.50.720:FF:000084">
    <property type="entry name" value="Short-chain dehydrogenase reductase"/>
    <property type="match status" value="1"/>
</dbReference>
<dbReference type="RefSeq" id="WP_090877662.1">
    <property type="nucleotide sequence ID" value="NZ_FMXQ01000006.1"/>
</dbReference>
<name>A0A1G6D950_9HYPH</name>
<keyword evidence="2" id="KW-0560">Oxidoreductase</keyword>
<dbReference type="InterPro" id="IPR020904">
    <property type="entry name" value="Sc_DH/Rdtase_CS"/>
</dbReference>
<feature type="domain" description="Ketoreductase" evidence="3">
    <location>
        <begin position="14"/>
        <end position="195"/>
    </location>
</feature>
<dbReference type="PRINTS" id="PR00080">
    <property type="entry name" value="SDRFAMILY"/>
</dbReference>
<dbReference type="InterPro" id="IPR002347">
    <property type="entry name" value="SDR_fam"/>
</dbReference>
<dbReference type="STRING" id="665467.SAMN02982931_03178"/>
<keyword evidence="5" id="KW-1185">Reference proteome</keyword>
<accession>A0A1G6D950</accession>
<evidence type="ECO:0000313" key="4">
    <source>
        <dbReference type="EMBL" id="SDB41672.1"/>
    </source>
</evidence>
<evidence type="ECO:0000256" key="1">
    <source>
        <dbReference type="ARBA" id="ARBA00006484"/>
    </source>
</evidence>
<proteinExistence type="inferred from homology"/>
<gene>
    <name evidence="4" type="ORF">SAMN02982931_03178</name>
</gene>
<evidence type="ECO:0000259" key="3">
    <source>
        <dbReference type="SMART" id="SM00822"/>
    </source>
</evidence>
<evidence type="ECO:0000313" key="5">
    <source>
        <dbReference type="Proteomes" id="UP000199071"/>
    </source>
</evidence>
<dbReference type="GO" id="GO:0016491">
    <property type="term" value="F:oxidoreductase activity"/>
    <property type="evidence" value="ECO:0007669"/>
    <property type="project" value="UniProtKB-KW"/>
</dbReference>